<feature type="coiled-coil region" evidence="1">
    <location>
        <begin position="299"/>
        <end position="326"/>
    </location>
</feature>
<reference evidence="2 3" key="1">
    <citation type="submission" date="2016-04" db="EMBL/GenBank/DDBJ databases">
        <title>The genome of Intoshia linei affirms orthonectids as highly simplified spiralians.</title>
        <authorList>
            <person name="Mikhailov K.V."/>
            <person name="Slusarev G.S."/>
            <person name="Nikitin M.A."/>
            <person name="Logacheva M.D."/>
            <person name="Penin A."/>
            <person name="Aleoshin V."/>
            <person name="Panchin Y.V."/>
        </authorList>
    </citation>
    <scope>NUCLEOTIDE SEQUENCE [LARGE SCALE GENOMIC DNA]</scope>
    <source>
        <strain evidence="2">Intl2013</strain>
        <tissue evidence="2">Whole animal</tissue>
    </source>
</reference>
<sequence>MNIEVDAKIYLANKSVNSTFYVKDNSISTQKTGNYTRFSNVYGTKKKVKDVYENTISPLYNMFVGGVNCSLFLFDLPNGHLKATFGDIEYTEEHGPSLKNCTSINLIYEDDSYSIVESAWRKHLNLITESGIPESAFTVFFKFTITIINAQSNLPYVSTFSFIIVRGIEKFVNDKAKLFLTEGPLRSSGIFKMRDMMHFYSLNRQSHSFDNRQTSLTFLLEDILHNNCKTRALFFLNHDENIKYTNAVISLGQTLSNVQTFPIANHPHVQKLEYSYRTRLRKLALNNGALVESNDDGELARLRAHKETTNRRIRNIEDSNLTLKNENYDLIQKFSSISKQYKDMLIQNNDLQVKLSKEFDTSTNLENRNKYTNETLLEKYKQQERNYKNALQNSSNEVVRCNRDLQSLESRESILEKMLDASKKERSELSDNYVLLKSSYISALKQLNDLKSINKELSLKILNFVNKNNLLDNQQTVLQRIEGIDNEYKDLKKSRNEILKNYKNNLTKNPYANLSGNNLYQPIDNEAALHLQDIERKYKDNEYELKRKINKIETNLISETSQNAKLQANLDMLEKKKLDLISENQKMKMAIIDLEKHEHNLNTIYRQKLEKYILDFSNLNQPITQKNFPKWLDQFKLINNKIILELRGQNNAKENCLKSKITKLNGNIDSINCKYNYLLENHNKLKERLIYYEKSNQLNNPNFQSSYEPSLPPTKNNYQLENDFSLEGNLDLKTQNIVLKEELDNYRNYINNKLK</sequence>
<dbReference type="EMBL" id="LWCA01000173">
    <property type="protein sequence ID" value="OAF70219.1"/>
    <property type="molecule type" value="Genomic_DNA"/>
</dbReference>
<evidence type="ECO:0008006" key="4">
    <source>
        <dbReference type="Google" id="ProtNLM"/>
    </source>
</evidence>
<protein>
    <recommendedName>
        <fullName evidence="4">Kinesin motor domain-containing protein</fullName>
    </recommendedName>
</protein>
<keyword evidence="3" id="KW-1185">Reference proteome</keyword>
<name>A0A177B7E1_9BILA</name>
<evidence type="ECO:0000256" key="1">
    <source>
        <dbReference type="SAM" id="Coils"/>
    </source>
</evidence>
<dbReference type="OrthoDB" id="2113965at2759"/>
<dbReference type="Proteomes" id="UP000078046">
    <property type="component" value="Unassembled WGS sequence"/>
</dbReference>
<evidence type="ECO:0000313" key="2">
    <source>
        <dbReference type="EMBL" id="OAF70219.1"/>
    </source>
</evidence>
<dbReference type="AlphaFoldDB" id="A0A177B7E1"/>
<keyword evidence="1" id="KW-0175">Coiled coil</keyword>
<feature type="coiled-coil region" evidence="1">
    <location>
        <begin position="373"/>
        <end position="425"/>
    </location>
</feature>
<evidence type="ECO:0000313" key="3">
    <source>
        <dbReference type="Proteomes" id="UP000078046"/>
    </source>
</evidence>
<gene>
    <name evidence="2" type="ORF">A3Q56_02006</name>
</gene>
<dbReference type="InterPro" id="IPR027417">
    <property type="entry name" value="P-loop_NTPase"/>
</dbReference>
<organism evidence="2 3">
    <name type="scientific">Intoshia linei</name>
    <dbReference type="NCBI Taxonomy" id="1819745"/>
    <lineage>
        <taxon>Eukaryota</taxon>
        <taxon>Metazoa</taxon>
        <taxon>Spiralia</taxon>
        <taxon>Lophotrochozoa</taxon>
        <taxon>Mesozoa</taxon>
        <taxon>Orthonectida</taxon>
        <taxon>Rhopaluridae</taxon>
        <taxon>Intoshia</taxon>
    </lineage>
</organism>
<feature type="coiled-coil region" evidence="1">
    <location>
        <begin position="531"/>
        <end position="590"/>
    </location>
</feature>
<comment type="caution">
    <text evidence="2">The sequence shown here is derived from an EMBL/GenBank/DDBJ whole genome shotgun (WGS) entry which is preliminary data.</text>
</comment>
<accession>A0A177B7E1</accession>
<proteinExistence type="predicted"/>
<dbReference type="SUPFAM" id="SSF52540">
    <property type="entry name" value="P-loop containing nucleoside triphosphate hydrolases"/>
    <property type="match status" value="1"/>
</dbReference>